<dbReference type="EMBL" id="AVOT02089004">
    <property type="protein sequence ID" value="MBW0571874.1"/>
    <property type="molecule type" value="Genomic_DNA"/>
</dbReference>
<dbReference type="AlphaFoldDB" id="A0A9Q3K0D0"/>
<name>A0A9Q3K0D0_9BASI</name>
<evidence type="ECO:0000313" key="2">
    <source>
        <dbReference type="Proteomes" id="UP000765509"/>
    </source>
</evidence>
<accession>A0A9Q3K0D0</accession>
<comment type="caution">
    <text evidence="1">The sequence shown here is derived from an EMBL/GenBank/DDBJ whole genome shotgun (WGS) entry which is preliminary data.</text>
</comment>
<evidence type="ECO:0000313" key="1">
    <source>
        <dbReference type="EMBL" id="MBW0571874.1"/>
    </source>
</evidence>
<sequence>MIASDGLLYWTSAVSRFGWVTSFSFKTFITQKFVGATTQQAFKLELQPKYSVVLLILIPYKHSTGSNVLLTNKWFSKQVNAAAIRNKEHRFA</sequence>
<organism evidence="1 2">
    <name type="scientific">Austropuccinia psidii MF-1</name>
    <dbReference type="NCBI Taxonomy" id="1389203"/>
    <lineage>
        <taxon>Eukaryota</taxon>
        <taxon>Fungi</taxon>
        <taxon>Dikarya</taxon>
        <taxon>Basidiomycota</taxon>
        <taxon>Pucciniomycotina</taxon>
        <taxon>Pucciniomycetes</taxon>
        <taxon>Pucciniales</taxon>
        <taxon>Sphaerophragmiaceae</taxon>
        <taxon>Austropuccinia</taxon>
    </lineage>
</organism>
<proteinExistence type="predicted"/>
<reference evidence="1" key="1">
    <citation type="submission" date="2021-03" db="EMBL/GenBank/DDBJ databases">
        <title>Draft genome sequence of rust myrtle Austropuccinia psidii MF-1, a brazilian biotype.</title>
        <authorList>
            <person name="Quecine M.C."/>
            <person name="Pachon D.M.R."/>
            <person name="Bonatelli M.L."/>
            <person name="Correr F.H."/>
            <person name="Franceschini L.M."/>
            <person name="Leite T.F."/>
            <person name="Margarido G.R.A."/>
            <person name="Almeida C.A."/>
            <person name="Ferrarezi J.A."/>
            <person name="Labate C.A."/>
        </authorList>
    </citation>
    <scope>NUCLEOTIDE SEQUENCE</scope>
    <source>
        <strain evidence="1">MF-1</strain>
    </source>
</reference>
<gene>
    <name evidence="1" type="ORF">O181_111589</name>
</gene>
<protein>
    <submittedName>
        <fullName evidence="1">Uncharacterized protein</fullName>
    </submittedName>
</protein>
<dbReference type="Proteomes" id="UP000765509">
    <property type="component" value="Unassembled WGS sequence"/>
</dbReference>
<keyword evidence="2" id="KW-1185">Reference proteome</keyword>